<accession>A0AAC9LH61</accession>
<evidence type="ECO:0000256" key="1">
    <source>
        <dbReference type="RuleBase" id="RU362001"/>
    </source>
</evidence>
<gene>
    <name evidence="2" type="ORF">UA74_28050</name>
</gene>
<protein>
    <recommendedName>
        <fullName evidence="1">ESAT-6-like protein</fullName>
    </recommendedName>
</protein>
<dbReference type="InterPro" id="IPR010310">
    <property type="entry name" value="T7SS_ESAT-6-like"/>
</dbReference>
<dbReference type="Gene3D" id="1.10.287.1060">
    <property type="entry name" value="ESAT-6-like"/>
    <property type="match status" value="1"/>
</dbReference>
<dbReference type="Pfam" id="PF06013">
    <property type="entry name" value="WXG100"/>
    <property type="match status" value="1"/>
</dbReference>
<dbReference type="NCBIfam" id="TIGR03930">
    <property type="entry name" value="WXG100_ESAT6"/>
    <property type="match status" value="1"/>
</dbReference>
<comment type="similarity">
    <text evidence="1">Belongs to the WXG100 family.</text>
</comment>
<dbReference type="KEGG" id="acad:UA74_28050"/>
<dbReference type="Proteomes" id="UP000185511">
    <property type="component" value="Chromosome"/>
</dbReference>
<dbReference type="EMBL" id="CP016076">
    <property type="protein sequence ID" value="APU17611.1"/>
    <property type="molecule type" value="Genomic_DNA"/>
</dbReference>
<dbReference type="AlphaFoldDB" id="A0AAC9LH61"/>
<evidence type="ECO:0000313" key="3">
    <source>
        <dbReference type="Proteomes" id="UP000185511"/>
    </source>
</evidence>
<proteinExistence type="inferred from homology"/>
<dbReference type="InterPro" id="IPR036689">
    <property type="entry name" value="ESAT-6-like_sf"/>
</dbReference>
<reference evidence="3" key="1">
    <citation type="submission" date="2016-06" db="EMBL/GenBank/DDBJ databases">
        <title>Complete genome sequence of Actinoalloteichus fjordicus DSM 46855 (=ADI127-17), type strain of the new species Actinoalloteichus fjordicus.</title>
        <authorList>
            <person name="Ruckert C."/>
            <person name="Nouioui I."/>
            <person name="Willmese J."/>
            <person name="van Wezel G."/>
            <person name="Klenk H.-P."/>
            <person name="Kalinowski J."/>
            <person name="Zotchev S.B."/>
        </authorList>
    </citation>
    <scope>NUCLEOTIDE SEQUENCE [LARGE SCALE GENOMIC DNA]</scope>
    <source>
        <strain evidence="3">ADI127-7</strain>
    </source>
</reference>
<keyword evidence="3" id="KW-1185">Reference proteome</keyword>
<sequence length="105" mass="10847">MADAFGTTTDEMVTAASDVATANEEITAVLASLQSTAGGVAGLWQGAAAQQFERLMEAADQAGKSINMVLEEIGMNLAGSAEEYARMEEEESSNISSLGGRLEGL</sequence>
<organism evidence="2 3">
    <name type="scientific">Actinoalloteichus fjordicus</name>
    <dbReference type="NCBI Taxonomy" id="1612552"/>
    <lineage>
        <taxon>Bacteria</taxon>
        <taxon>Bacillati</taxon>
        <taxon>Actinomycetota</taxon>
        <taxon>Actinomycetes</taxon>
        <taxon>Pseudonocardiales</taxon>
        <taxon>Pseudonocardiaceae</taxon>
        <taxon>Actinoalloteichus</taxon>
    </lineage>
</organism>
<dbReference type="RefSeq" id="WP_075742902.1">
    <property type="nucleotide sequence ID" value="NZ_CP016076.1"/>
</dbReference>
<dbReference type="SUPFAM" id="SSF140453">
    <property type="entry name" value="EsxAB dimer-like"/>
    <property type="match status" value="1"/>
</dbReference>
<name>A0AAC9LH61_9PSEU</name>
<evidence type="ECO:0000313" key="2">
    <source>
        <dbReference type="EMBL" id="APU17611.1"/>
    </source>
</evidence>